<evidence type="ECO:0000313" key="7">
    <source>
        <dbReference type="EMBL" id="AGB29684.1"/>
    </source>
</evidence>
<keyword evidence="4" id="KW-0067">ATP-binding</keyword>
<reference evidence="8 9" key="1">
    <citation type="submission" date="2011-04" db="EMBL/GenBank/DDBJ databases">
        <authorList>
            <person name="Muzny D."/>
            <person name="Qin X."/>
            <person name="Deng J."/>
            <person name="Jiang H."/>
            <person name="Liu Y."/>
            <person name="Qu J."/>
            <person name="Song X.-Z."/>
            <person name="Zhang L."/>
            <person name="Thornton R."/>
            <person name="Coyle M."/>
            <person name="Francisco L."/>
            <person name="Jackson L."/>
            <person name="Javaid M."/>
            <person name="Korchina V."/>
            <person name="Kovar C."/>
            <person name="Mata R."/>
            <person name="Mathew T."/>
            <person name="Ngo R."/>
            <person name="Nguyen L."/>
            <person name="Nguyen N."/>
            <person name="Okwuonu G."/>
            <person name="Ongeri F."/>
            <person name="Pham C."/>
            <person name="Simmons D."/>
            <person name="Wilczek-Boney K."/>
            <person name="Hale W."/>
            <person name="Jakkamsetti A."/>
            <person name="Pham P."/>
            <person name="Ruth R."/>
            <person name="San Lucas F."/>
            <person name="Warren J."/>
            <person name="Zhang J."/>
            <person name="Zhao Z."/>
            <person name="Zhou C."/>
            <person name="Zhu D."/>
            <person name="Lee S."/>
            <person name="Bess C."/>
            <person name="Blankenburg K."/>
            <person name="Forbes L."/>
            <person name="Fu Q."/>
            <person name="Gubbala S."/>
            <person name="Hirani K."/>
            <person name="Jayaseelan J.C."/>
            <person name="Lara F."/>
            <person name="Munidasa M."/>
            <person name="Palculict T."/>
            <person name="Patil S."/>
            <person name="Pu L.-L."/>
            <person name="Saada N."/>
            <person name="Tang L."/>
            <person name="Weissenberger G."/>
            <person name="Zhu Y."/>
            <person name="Hemphill L."/>
            <person name="Shang Y."/>
            <person name="Youmans B."/>
            <person name="Ayvaz T."/>
            <person name="Ross M."/>
            <person name="Santibanez J."/>
            <person name="Aqrawi P."/>
            <person name="Gross S."/>
            <person name="Joshi V."/>
            <person name="Fowler G."/>
            <person name="Nazareth L."/>
            <person name="Reid J."/>
            <person name="Worley K."/>
            <person name="Petrosino J."/>
            <person name="Highlander S."/>
            <person name="Gibbs R."/>
        </authorList>
    </citation>
    <scope>NUCLEOTIDE SEQUENCE [LARGE SCALE GENOMIC DNA]</scope>
    <source>
        <strain evidence="8 9">DSM 3688</strain>
    </source>
</reference>
<dbReference type="Proteomes" id="UP000007820">
    <property type="component" value="Unassembled WGS sequence"/>
</dbReference>
<dbReference type="OrthoDB" id="9810135at2"/>
<dbReference type="PANTHER" id="PTHR11070">
    <property type="entry name" value="UVRD / RECB / PCRA DNA HELICASE FAMILY MEMBER"/>
    <property type="match status" value="1"/>
</dbReference>
<evidence type="ECO:0000256" key="2">
    <source>
        <dbReference type="ARBA" id="ARBA00022801"/>
    </source>
</evidence>
<protein>
    <recommendedName>
        <fullName evidence="5">DNA 3'-5' helicase II</fullName>
    </recommendedName>
</protein>
<dbReference type="PATRIC" id="fig|908937.9.peg.2566"/>
<evidence type="ECO:0000256" key="3">
    <source>
        <dbReference type="ARBA" id="ARBA00022806"/>
    </source>
</evidence>
<dbReference type="SUPFAM" id="SSF52540">
    <property type="entry name" value="P-loop containing nucleoside triphosphate hydrolases"/>
    <property type="match status" value="1"/>
</dbReference>
<reference evidence="7" key="2">
    <citation type="submission" date="2012-02" db="EMBL/GenBank/DDBJ databases">
        <title>Complete sequence of chromosome 2 of Prevotella dentalis DSM 3688.</title>
        <authorList>
            <consortium name="US DOE Joint Genome Institute (JGI-PGF)"/>
            <person name="Lucas S."/>
            <person name="Copeland A."/>
            <person name="Lapidus A."/>
            <person name="Glavina del Rio T."/>
            <person name="Dalin E."/>
            <person name="Tice H."/>
            <person name="Bruce D."/>
            <person name="Goodwin L."/>
            <person name="Pitluck S."/>
            <person name="Peters L."/>
            <person name="Mikhailova N."/>
            <person name="Chertkov O."/>
            <person name="Kyrpides N."/>
            <person name="Mavromatis K."/>
            <person name="Ivanova N."/>
            <person name="Brettin T."/>
            <person name="Detter J.C."/>
            <person name="Han C."/>
            <person name="Larimer F."/>
            <person name="Land M."/>
            <person name="Hauser L."/>
            <person name="Markowitz V."/>
            <person name="Cheng J.-F."/>
            <person name="Hugenholtz P."/>
            <person name="Woyke T."/>
            <person name="Wu D."/>
            <person name="Gronow S."/>
            <person name="Wellnitz S."/>
            <person name="Brambilla E."/>
            <person name="Klenk H.-P."/>
            <person name="Eisen J.A."/>
        </authorList>
    </citation>
    <scope>NUCLEOTIDE SEQUENCE</scope>
    <source>
        <strain evidence="7">DSM 3688</strain>
    </source>
</reference>
<dbReference type="HOGENOM" id="CLU_047241_1_0_10"/>
<evidence type="ECO:0000259" key="6">
    <source>
        <dbReference type="Pfam" id="PF00580"/>
    </source>
</evidence>
<dbReference type="PANTHER" id="PTHR11070:SF2">
    <property type="entry name" value="ATP-DEPENDENT DNA HELICASE SRS2"/>
    <property type="match status" value="1"/>
</dbReference>
<keyword evidence="10" id="KW-1185">Reference proteome</keyword>
<dbReference type="EMBL" id="CP003369">
    <property type="protein sequence ID" value="AGB29684.1"/>
    <property type="molecule type" value="Genomic_DNA"/>
</dbReference>
<sequence length="492" mass="56908">MIDWKEFIDCFRGVLIAPAGHGKTTAIADCLLQCPEDSCQLVLTHTHAGIASLRTKFQKKNVPASRYHLETITGFAQRYVLNFFGKSVLPSEEDKNYFEVAVEKCKELIQSSIVQNILKLSYNGVFVDEYQDCTIDQHLMVLELAHDLPLHLLGDPLQGIFSFERKRLVDFTHDLSFFQHFNLLNHPWRWEETNPALGCLIFEMRKKLETGECIELQNNPAIGFYVMPCTEQNKYSVLANIIKYHNTDNMLIICPSYTAKNRHGQDVLKGDVKDRIGIKQRADFNNQFSILDAIDGKEYYACARQIDEYISKCKRGRRIHKVARLYNILSLLHFKMSIVQDWINPKDNRIVDRQKDNTENSQKLKALFLSFESTPSLQNLQQIISFVSNLPKVKNYHRVFLYTINKCFDVSIINNISMFEAMKLLKTRVRHQGRKIHGKYIGTTLLTKGLEFDSVVIWEADKFEDAKNFYVAISRACKKLIVITEKTTLNLT</sequence>
<dbReference type="EMBL" id="AFPW01000049">
    <property type="protein sequence ID" value="EGQ11792.1"/>
    <property type="molecule type" value="Genomic_DNA"/>
</dbReference>
<dbReference type="GO" id="GO:0043138">
    <property type="term" value="F:3'-5' DNA helicase activity"/>
    <property type="evidence" value="ECO:0007669"/>
    <property type="project" value="TreeGrafter"/>
</dbReference>
<dbReference type="GO" id="GO:0000725">
    <property type="term" value="P:recombinational repair"/>
    <property type="evidence" value="ECO:0007669"/>
    <property type="project" value="TreeGrafter"/>
</dbReference>
<dbReference type="eggNOG" id="COG0210">
    <property type="taxonomic scope" value="Bacteria"/>
</dbReference>
<dbReference type="InterPro" id="IPR014016">
    <property type="entry name" value="UvrD-like_ATP-bd"/>
</dbReference>
<evidence type="ECO:0000313" key="9">
    <source>
        <dbReference type="Proteomes" id="UP000007820"/>
    </source>
</evidence>
<evidence type="ECO:0000256" key="5">
    <source>
        <dbReference type="ARBA" id="ARBA00034923"/>
    </source>
</evidence>
<dbReference type="GO" id="GO:0003677">
    <property type="term" value="F:DNA binding"/>
    <property type="evidence" value="ECO:0007669"/>
    <property type="project" value="InterPro"/>
</dbReference>
<keyword evidence="3 7" id="KW-0347">Helicase</keyword>
<dbReference type="InterPro" id="IPR027417">
    <property type="entry name" value="P-loop_NTPase"/>
</dbReference>
<dbReference type="GO" id="GO:0016787">
    <property type="term" value="F:hydrolase activity"/>
    <property type="evidence" value="ECO:0007669"/>
    <property type="project" value="UniProtKB-KW"/>
</dbReference>
<dbReference type="Proteomes" id="UP000010862">
    <property type="component" value="Chromosome 2"/>
</dbReference>
<keyword evidence="2" id="KW-0378">Hydrolase</keyword>
<name>F9D706_PREDD</name>
<gene>
    <name evidence="7" type="ordered locus">Prede_2434</name>
    <name evidence="8" type="ORF">HMPREF9136_2634</name>
</gene>
<accession>F9D706</accession>
<proteinExistence type="predicted"/>
<dbReference type="KEGG" id="pdt:Prede_2434"/>
<organism evidence="8 9">
    <name type="scientific">Prevotella dentalis (strain ATCC 49559 / DSM 3688 / JCM 13448 / NCTC 12043 / ES 2772)</name>
    <name type="common">Mitsuokella dentalis</name>
    <dbReference type="NCBI Taxonomy" id="908937"/>
    <lineage>
        <taxon>Bacteria</taxon>
        <taxon>Pseudomonadati</taxon>
        <taxon>Bacteroidota</taxon>
        <taxon>Bacteroidia</taxon>
        <taxon>Bacteroidales</taxon>
        <taxon>Prevotellaceae</taxon>
        <taxon>Prevotella</taxon>
    </lineage>
</organism>
<evidence type="ECO:0000313" key="8">
    <source>
        <dbReference type="EMBL" id="EGQ11792.1"/>
    </source>
</evidence>
<dbReference type="RefSeq" id="WP_005848004.1">
    <property type="nucleotide sequence ID" value="NC_019968.1"/>
</dbReference>
<feature type="domain" description="UvrD-like helicase ATP-binding" evidence="6">
    <location>
        <begin position="104"/>
        <end position="164"/>
    </location>
</feature>
<dbReference type="GO" id="GO:0005524">
    <property type="term" value="F:ATP binding"/>
    <property type="evidence" value="ECO:0007669"/>
    <property type="project" value="UniProtKB-KW"/>
</dbReference>
<dbReference type="STRING" id="908937.Prede_2434"/>
<keyword evidence="1" id="KW-0547">Nucleotide-binding</keyword>
<dbReference type="Gene3D" id="3.40.50.300">
    <property type="entry name" value="P-loop containing nucleotide triphosphate hydrolases"/>
    <property type="match status" value="2"/>
</dbReference>
<dbReference type="Pfam" id="PF00580">
    <property type="entry name" value="UvrD-helicase"/>
    <property type="match status" value="1"/>
</dbReference>
<evidence type="ECO:0000256" key="4">
    <source>
        <dbReference type="ARBA" id="ARBA00022840"/>
    </source>
</evidence>
<dbReference type="InterPro" id="IPR000212">
    <property type="entry name" value="DNA_helicase_UvrD/REP"/>
</dbReference>
<evidence type="ECO:0000313" key="10">
    <source>
        <dbReference type="Proteomes" id="UP000010862"/>
    </source>
</evidence>
<dbReference type="AlphaFoldDB" id="F9D706"/>
<evidence type="ECO:0000256" key="1">
    <source>
        <dbReference type="ARBA" id="ARBA00022741"/>
    </source>
</evidence>